<sequence length="62" mass="7133">SNYHGPPVRSCRRRSIRPSHYVIIKVIDVVNEELVAITEGKQKDLVAGFMQNIMQLESSHRE</sequence>
<dbReference type="AlphaFoldDB" id="A0A2N1NUP2"/>
<evidence type="ECO:0000313" key="1">
    <source>
        <dbReference type="EMBL" id="PKK77610.1"/>
    </source>
</evidence>
<dbReference type="Proteomes" id="UP000233469">
    <property type="component" value="Unassembled WGS sequence"/>
</dbReference>
<protein>
    <submittedName>
        <fullName evidence="1">Uncharacterized protein</fullName>
    </submittedName>
</protein>
<name>A0A2N1NUP2_9GLOM</name>
<organism evidence="1 2">
    <name type="scientific">Rhizophagus irregularis</name>
    <dbReference type="NCBI Taxonomy" id="588596"/>
    <lineage>
        <taxon>Eukaryota</taxon>
        <taxon>Fungi</taxon>
        <taxon>Fungi incertae sedis</taxon>
        <taxon>Mucoromycota</taxon>
        <taxon>Glomeromycotina</taxon>
        <taxon>Glomeromycetes</taxon>
        <taxon>Glomerales</taxon>
        <taxon>Glomeraceae</taxon>
        <taxon>Rhizophagus</taxon>
    </lineage>
</organism>
<comment type="caution">
    <text evidence="1">The sequence shown here is derived from an EMBL/GenBank/DDBJ whole genome shotgun (WGS) entry which is preliminary data.</text>
</comment>
<accession>A0A2N1NUP2</accession>
<proteinExistence type="predicted"/>
<reference evidence="1 2" key="2">
    <citation type="submission" date="2017-10" db="EMBL/GenBank/DDBJ databases">
        <title>Extensive intraspecific genome diversity in a model arbuscular mycorrhizal fungus.</title>
        <authorList>
            <person name="Chen E.C.H."/>
            <person name="Morin E."/>
            <person name="Baudet D."/>
            <person name="Noel J."/>
            <person name="Ndikumana S."/>
            <person name="Charron P."/>
            <person name="St-Onge C."/>
            <person name="Giorgi J."/>
            <person name="Grigoriev I.V."/>
            <person name="Roux C."/>
            <person name="Martin F.M."/>
            <person name="Corradi N."/>
        </authorList>
    </citation>
    <scope>NUCLEOTIDE SEQUENCE [LARGE SCALE GENOMIC DNA]</scope>
    <source>
        <strain evidence="1 2">C2</strain>
    </source>
</reference>
<dbReference type="EMBL" id="LLXL01000120">
    <property type="protein sequence ID" value="PKK77610.1"/>
    <property type="molecule type" value="Genomic_DNA"/>
</dbReference>
<feature type="non-terminal residue" evidence="1">
    <location>
        <position position="1"/>
    </location>
</feature>
<gene>
    <name evidence="1" type="ORF">RhiirC2_731581</name>
</gene>
<evidence type="ECO:0000313" key="2">
    <source>
        <dbReference type="Proteomes" id="UP000233469"/>
    </source>
</evidence>
<reference evidence="1 2" key="1">
    <citation type="submission" date="2016-04" db="EMBL/GenBank/DDBJ databases">
        <title>Genome analyses suggest a sexual origin of heterokaryosis in a supposedly ancient asexual fungus.</title>
        <authorList>
            <person name="Ropars J."/>
            <person name="Sedzielewska K."/>
            <person name="Noel J."/>
            <person name="Charron P."/>
            <person name="Farinelli L."/>
            <person name="Marton T."/>
            <person name="Kruger M."/>
            <person name="Pelin A."/>
            <person name="Brachmann A."/>
            <person name="Corradi N."/>
        </authorList>
    </citation>
    <scope>NUCLEOTIDE SEQUENCE [LARGE SCALE GENOMIC DNA]</scope>
    <source>
        <strain evidence="1 2">C2</strain>
    </source>
</reference>